<evidence type="ECO:0000256" key="2">
    <source>
        <dbReference type="ARBA" id="ARBA00022898"/>
    </source>
</evidence>
<proteinExistence type="inferred from homology"/>
<keyword evidence="4" id="KW-0032">Aminotransferase</keyword>
<dbReference type="Pfam" id="PF00202">
    <property type="entry name" value="Aminotran_3"/>
    <property type="match status" value="1"/>
</dbReference>
<sequence>MSLPQQPGSITQALYLRAKQLIPGGTQLLSKRPEMFAPEMWPAYYQSCKGCTVVDLDGREYIDMSIMGIGACLLGYADPTVTEAVIDRVQRGSMCTLNAPEEVLLAEELVRLHPWADQVRYARTGGEAMTVAVRIARAATNRSHIAFCGYHGWHDWYLAANRQKEDSLQGHLLPGLHPNGVPEELAGTAIPFQYNQIEQLEAIIKKEGSKLAAVVMEPTRYAEPDPGYLEQVRELCHKNGSLLVMDEITAGWRLHLGGAHLKYGVDPDIAVFGKALGNGHPMAAIIGTRDAMQAAQETFISSTYWTEAVGPAAALATLKKMKETNLPEELEARGDQLRGHLAPLAAEFGIPLKMLGHPPITHFQYEHPQAAEIQTYITVRMLERGILAGAGFYASLAHTSENIHQYLEAYKEIFAELQEAVEKQTVDKLLKSPVKHGGFSRLN</sequence>
<dbReference type="InterPro" id="IPR015424">
    <property type="entry name" value="PyrdxlP-dep_Trfase"/>
</dbReference>
<dbReference type="RefSeq" id="WP_144996139.1">
    <property type="nucleotide sequence ID" value="NZ_CP036281.1"/>
</dbReference>
<evidence type="ECO:0000256" key="1">
    <source>
        <dbReference type="ARBA" id="ARBA00001933"/>
    </source>
</evidence>
<keyword evidence="2 3" id="KW-0663">Pyridoxal phosphate</keyword>
<dbReference type="EMBL" id="CP036281">
    <property type="protein sequence ID" value="QDU80909.1"/>
    <property type="molecule type" value="Genomic_DNA"/>
</dbReference>
<dbReference type="Gene3D" id="3.90.1150.10">
    <property type="entry name" value="Aspartate Aminotransferase, domain 1"/>
    <property type="match status" value="1"/>
</dbReference>
<keyword evidence="5" id="KW-1185">Reference proteome</keyword>
<dbReference type="AlphaFoldDB" id="A0A518CNV9"/>
<dbReference type="InterPro" id="IPR015422">
    <property type="entry name" value="PyrdxlP-dep_Trfase_small"/>
</dbReference>
<organism evidence="4 5">
    <name type="scientific">Polystyrenella longa</name>
    <dbReference type="NCBI Taxonomy" id="2528007"/>
    <lineage>
        <taxon>Bacteria</taxon>
        <taxon>Pseudomonadati</taxon>
        <taxon>Planctomycetota</taxon>
        <taxon>Planctomycetia</taxon>
        <taxon>Planctomycetales</taxon>
        <taxon>Planctomycetaceae</taxon>
        <taxon>Polystyrenella</taxon>
    </lineage>
</organism>
<evidence type="ECO:0000256" key="3">
    <source>
        <dbReference type="RuleBase" id="RU003560"/>
    </source>
</evidence>
<keyword evidence="4" id="KW-0808">Transferase</keyword>
<dbReference type="SUPFAM" id="SSF53383">
    <property type="entry name" value="PLP-dependent transferases"/>
    <property type="match status" value="1"/>
</dbReference>
<evidence type="ECO:0000313" key="5">
    <source>
        <dbReference type="Proteomes" id="UP000317178"/>
    </source>
</evidence>
<dbReference type="GO" id="GO:0008483">
    <property type="term" value="F:transaminase activity"/>
    <property type="evidence" value="ECO:0007669"/>
    <property type="project" value="UniProtKB-KW"/>
</dbReference>
<evidence type="ECO:0000313" key="4">
    <source>
        <dbReference type="EMBL" id="QDU80909.1"/>
    </source>
</evidence>
<comment type="similarity">
    <text evidence="3">Belongs to the class-III pyridoxal-phosphate-dependent aminotransferase family.</text>
</comment>
<dbReference type="InterPro" id="IPR005814">
    <property type="entry name" value="Aminotrans_3"/>
</dbReference>
<accession>A0A518CNV9</accession>
<reference evidence="4 5" key="1">
    <citation type="submission" date="2019-02" db="EMBL/GenBank/DDBJ databases">
        <title>Deep-cultivation of Planctomycetes and their phenomic and genomic characterization uncovers novel biology.</title>
        <authorList>
            <person name="Wiegand S."/>
            <person name="Jogler M."/>
            <person name="Boedeker C."/>
            <person name="Pinto D."/>
            <person name="Vollmers J."/>
            <person name="Rivas-Marin E."/>
            <person name="Kohn T."/>
            <person name="Peeters S.H."/>
            <person name="Heuer A."/>
            <person name="Rast P."/>
            <person name="Oberbeckmann S."/>
            <person name="Bunk B."/>
            <person name="Jeske O."/>
            <person name="Meyerdierks A."/>
            <person name="Storesund J.E."/>
            <person name="Kallscheuer N."/>
            <person name="Luecker S."/>
            <person name="Lage O.M."/>
            <person name="Pohl T."/>
            <person name="Merkel B.J."/>
            <person name="Hornburger P."/>
            <person name="Mueller R.-W."/>
            <person name="Bruemmer F."/>
            <person name="Labrenz M."/>
            <person name="Spormann A.M."/>
            <person name="Op den Camp H."/>
            <person name="Overmann J."/>
            <person name="Amann R."/>
            <person name="Jetten M.S.M."/>
            <person name="Mascher T."/>
            <person name="Medema M.H."/>
            <person name="Devos D.P."/>
            <person name="Kaster A.-K."/>
            <person name="Ovreas L."/>
            <person name="Rohde M."/>
            <person name="Galperin M.Y."/>
            <person name="Jogler C."/>
        </authorList>
    </citation>
    <scope>NUCLEOTIDE SEQUENCE [LARGE SCALE GENOMIC DNA]</scope>
    <source>
        <strain evidence="4 5">Pla110</strain>
    </source>
</reference>
<dbReference type="Proteomes" id="UP000317178">
    <property type="component" value="Chromosome"/>
</dbReference>
<name>A0A518CNV9_9PLAN</name>
<dbReference type="GO" id="GO:0030170">
    <property type="term" value="F:pyridoxal phosphate binding"/>
    <property type="evidence" value="ECO:0007669"/>
    <property type="project" value="InterPro"/>
</dbReference>
<comment type="cofactor">
    <cofactor evidence="1">
        <name>pyridoxal 5'-phosphate</name>
        <dbReference type="ChEBI" id="CHEBI:597326"/>
    </cofactor>
</comment>
<dbReference type="EC" id="2.6.1.-" evidence="4"/>
<dbReference type="Gene3D" id="3.40.640.10">
    <property type="entry name" value="Type I PLP-dependent aspartate aminotransferase-like (Major domain)"/>
    <property type="match status" value="1"/>
</dbReference>
<protein>
    <submittedName>
        <fullName evidence="4">3-aminobutyryl-CoA aminotransferase</fullName>
        <ecNumber evidence="4">2.6.1.-</ecNumber>
    </submittedName>
</protein>
<dbReference type="InterPro" id="IPR015421">
    <property type="entry name" value="PyrdxlP-dep_Trfase_major"/>
</dbReference>
<dbReference type="KEGG" id="plon:Pla110_26450"/>
<dbReference type="OrthoDB" id="9807885at2"/>
<dbReference type="PANTHER" id="PTHR43713">
    <property type="entry name" value="GLUTAMATE-1-SEMIALDEHYDE 2,1-AMINOMUTASE"/>
    <property type="match status" value="1"/>
</dbReference>
<gene>
    <name evidence="4" type="primary">kat</name>
    <name evidence="4" type="ORF">Pla110_26450</name>
</gene>
<dbReference type="PANTHER" id="PTHR43713:SF3">
    <property type="entry name" value="GLUTAMATE-1-SEMIALDEHYDE 2,1-AMINOMUTASE 1, CHLOROPLASTIC-RELATED"/>
    <property type="match status" value="1"/>
</dbReference>